<name>A0A9W8CXE4_9FUNG</name>
<keyword evidence="2" id="KW-1185">Reference proteome</keyword>
<evidence type="ECO:0000313" key="1">
    <source>
        <dbReference type="EMBL" id="KAJ1733933.1"/>
    </source>
</evidence>
<dbReference type="EMBL" id="JANBOI010000106">
    <property type="protein sequence ID" value="KAJ1733933.1"/>
    <property type="molecule type" value="Genomic_DNA"/>
</dbReference>
<accession>A0A9W8CXE4</accession>
<dbReference type="AlphaFoldDB" id="A0A9W8CXE4"/>
<gene>
    <name evidence="1" type="ORF">LPJ61_001319</name>
</gene>
<proteinExistence type="predicted"/>
<sequence>MSALSSKMFHLYWNGHPFATMWFSGNAGSLADLDELMVGLPSKHGYGHVQFSKGVNGEGGQINAYNLDSSFPDMDVTMGFVGNVAQPPEGLKGDLQAIGFSG</sequence>
<evidence type="ECO:0000313" key="2">
    <source>
        <dbReference type="Proteomes" id="UP001143981"/>
    </source>
</evidence>
<organism evidence="1 2">
    <name type="scientific">Coemansia biformis</name>
    <dbReference type="NCBI Taxonomy" id="1286918"/>
    <lineage>
        <taxon>Eukaryota</taxon>
        <taxon>Fungi</taxon>
        <taxon>Fungi incertae sedis</taxon>
        <taxon>Zoopagomycota</taxon>
        <taxon>Kickxellomycotina</taxon>
        <taxon>Kickxellomycetes</taxon>
        <taxon>Kickxellales</taxon>
        <taxon>Kickxellaceae</taxon>
        <taxon>Coemansia</taxon>
    </lineage>
</organism>
<reference evidence="1" key="1">
    <citation type="submission" date="2022-07" db="EMBL/GenBank/DDBJ databases">
        <title>Phylogenomic reconstructions and comparative analyses of Kickxellomycotina fungi.</title>
        <authorList>
            <person name="Reynolds N.K."/>
            <person name="Stajich J.E."/>
            <person name="Barry K."/>
            <person name="Grigoriev I.V."/>
            <person name="Crous P."/>
            <person name="Smith M.E."/>
        </authorList>
    </citation>
    <scope>NUCLEOTIDE SEQUENCE</scope>
    <source>
        <strain evidence="1">BCRC 34381</strain>
    </source>
</reference>
<comment type="caution">
    <text evidence="1">The sequence shown here is derived from an EMBL/GenBank/DDBJ whole genome shotgun (WGS) entry which is preliminary data.</text>
</comment>
<dbReference type="Proteomes" id="UP001143981">
    <property type="component" value="Unassembled WGS sequence"/>
</dbReference>
<protein>
    <submittedName>
        <fullName evidence="1">Uncharacterized protein</fullName>
    </submittedName>
</protein>